<protein>
    <submittedName>
        <fullName evidence="1">Uncharacterized protein</fullName>
    </submittedName>
</protein>
<name>A0A0A8Z3L6_ARUDO</name>
<proteinExistence type="predicted"/>
<reference evidence="1" key="1">
    <citation type="submission" date="2014-09" db="EMBL/GenBank/DDBJ databases">
        <authorList>
            <person name="Magalhaes I.L.F."/>
            <person name="Oliveira U."/>
            <person name="Santos F.R."/>
            <person name="Vidigal T.H.D.A."/>
            <person name="Brescovit A.D."/>
            <person name="Santos A.J."/>
        </authorList>
    </citation>
    <scope>NUCLEOTIDE SEQUENCE</scope>
    <source>
        <tissue evidence="1">Shoot tissue taken approximately 20 cm above the soil surface</tissue>
    </source>
</reference>
<sequence length="36" mass="4205">MMERWEALFGYILPVPYDNFETTIGIQGQLVDSKIE</sequence>
<evidence type="ECO:0000313" key="1">
    <source>
        <dbReference type="EMBL" id="JAD31345.1"/>
    </source>
</evidence>
<dbReference type="AlphaFoldDB" id="A0A0A8Z3L6"/>
<reference evidence="1" key="2">
    <citation type="journal article" date="2015" name="Data Brief">
        <title>Shoot transcriptome of the giant reed, Arundo donax.</title>
        <authorList>
            <person name="Barrero R.A."/>
            <person name="Guerrero F.D."/>
            <person name="Moolhuijzen P."/>
            <person name="Goolsby J.A."/>
            <person name="Tidwell J."/>
            <person name="Bellgard S.E."/>
            <person name="Bellgard M.I."/>
        </authorList>
    </citation>
    <scope>NUCLEOTIDE SEQUENCE</scope>
    <source>
        <tissue evidence="1">Shoot tissue taken approximately 20 cm above the soil surface</tissue>
    </source>
</reference>
<organism evidence="1">
    <name type="scientific">Arundo donax</name>
    <name type="common">Giant reed</name>
    <name type="synonym">Donax arundinaceus</name>
    <dbReference type="NCBI Taxonomy" id="35708"/>
    <lineage>
        <taxon>Eukaryota</taxon>
        <taxon>Viridiplantae</taxon>
        <taxon>Streptophyta</taxon>
        <taxon>Embryophyta</taxon>
        <taxon>Tracheophyta</taxon>
        <taxon>Spermatophyta</taxon>
        <taxon>Magnoliopsida</taxon>
        <taxon>Liliopsida</taxon>
        <taxon>Poales</taxon>
        <taxon>Poaceae</taxon>
        <taxon>PACMAD clade</taxon>
        <taxon>Arundinoideae</taxon>
        <taxon>Arundineae</taxon>
        <taxon>Arundo</taxon>
    </lineage>
</organism>
<dbReference type="EMBL" id="GBRH01266550">
    <property type="protein sequence ID" value="JAD31345.1"/>
    <property type="molecule type" value="Transcribed_RNA"/>
</dbReference>
<accession>A0A0A8Z3L6</accession>